<evidence type="ECO:0000256" key="1">
    <source>
        <dbReference type="SAM" id="MobiDB-lite"/>
    </source>
</evidence>
<name>A0ABP0KDK2_9DINO</name>
<feature type="non-terminal residue" evidence="2">
    <location>
        <position position="1"/>
    </location>
</feature>
<feature type="region of interest" description="Disordered" evidence="1">
    <location>
        <begin position="80"/>
        <end position="110"/>
    </location>
</feature>
<dbReference type="Proteomes" id="UP001642464">
    <property type="component" value="Unassembled WGS sequence"/>
</dbReference>
<reference evidence="2 3" key="1">
    <citation type="submission" date="2024-02" db="EMBL/GenBank/DDBJ databases">
        <authorList>
            <person name="Chen Y."/>
            <person name="Shah S."/>
            <person name="Dougan E. K."/>
            <person name="Thang M."/>
            <person name="Chan C."/>
        </authorList>
    </citation>
    <scope>NUCLEOTIDE SEQUENCE [LARGE SCALE GENOMIC DNA]</scope>
</reference>
<protein>
    <submittedName>
        <fullName evidence="2">Uncharacterized protein</fullName>
    </submittedName>
</protein>
<gene>
    <name evidence="2" type="ORF">SCF082_LOCUS16820</name>
</gene>
<proteinExistence type="predicted"/>
<sequence>ARPCEGQWRRACVGQKLGATALSNSIYQLLTNFTAQGCTNAGVELEVILPRLLLQVRGSSCEVVCGLRVKGILEEKEETPELLRLSQDREETEAPTEEIPSGSSSSAAEDLPVESAIDWSPWIYKAPPKELTPGALAVEMDCSISRTRPDLSPRRSPRAVIDLRLIEHGVTSGLRSRKWWAGPTGAAEKLLPVGVKGLPSGPTLDGATVRSGWGALALLVGAGLMEGAIL</sequence>
<evidence type="ECO:0000313" key="2">
    <source>
        <dbReference type="EMBL" id="CAK9024882.1"/>
    </source>
</evidence>
<accession>A0ABP0KDK2</accession>
<keyword evidence="3" id="KW-1185">Reference proteome</keyword>
<dbReference type="EMBL" id="CAXAMM010011057">
    <property type="protein sequence ID" value="CAK9024882.1"/>
    <property type="molecule type" value="Genomic_DNA"/>
</dbReference>
<evidence type="ECO:0000313" key="3">
    <source>
        <dbReference type="Proteomes" id="UP001642464"/>
    </source>
</evidence>
<comment type="caution">
    <text evidence="2">The sequence shown here is derived from an EMBL/GenBank/DDBJ whole genome shotgun (WGS) entry which is preliminary data.</text>
</comment>
<organism evidence="2 3">
    <name type="scientific">Durusdinium trenchii</name>
    <dbReference type="NCBI Taxonomy" id="1381693"/>
    <lineage>
        <taxon>Eukaryota</taxon>
        <taxon>Sar</taxon>
        <taxon>Alveolata</taxon>
        <taxon>Dinophyceae</taxon>
        <taxon>Suessiales</taxon>
        <taxon>Symbiodiniaceae</taxon>
        <taxon>Durusdinium</taxon>
    </lineage>
</organism>